<dbReference type="GO" id="GO:0046872">
    <property type="term" value="F:metal ion binding"/>
    <property type="evidence" value="ECO:0007669"/>
    <property type="project" value="UniProtKB-KW"/>
</dbReference>
<keyword evidence="11" id="KW-0653">Protein transport</keyword>
<keyword evidence="8" id="KW-0378">Hydrolase</keyword>
<feature type="transmembrane region" description="Helical" evidence="16">
    <location>
        <begin position="364"/>
        <end position="386"/>
    </location>
</feature>
<reference evidence="18" key="1">
    <citation type="submission" date="2017-05" db="UniProtKB">
        <authorList>
            <consortium name="EnsemblMetazoa"/>
        </authorList>
    </citation>
    <scope>IDENTIFICATION</scope>
</reference>
<evidence type="ECO:0000256" key="14">
    <source>
        <dbReference type="ARBA" id="ARBA00024013"/>
    </source>
</evidence>
<keyword evidence="9" id="KW-1002">Plastid outer membrane</keyword>
<feature type="domain" description="G" evidence="17">
    <location>
        <begin position="145"/>
        <end position="259"/>
    </location>
</feature>
<evidence type="ECO:0000256" key="8">
    <source>
        <dbReference type="ARBA" id="ARBA00022801"/>
    </source>
</evidence>
<evidence type="ECO:0000259" key="17">
    <source>
        <dbReference type="Pfam" id="PF01926"/>
    </source>
</evidence>
<dbReference type="Gene3D" id="3.40.50.300">
    <property type="entry name" value="P-loop containing nucleotide triphosphate hydrolases"/>
    <property type="match status" value="1"/>
</dbReference>
<keyword evidence="10" id="KW-0460">Magnesium</keyword>
<name>A0A1X7T0R5_AMPQE</name>
<evidence type="ECO:0000256" key="11">
    <source>
        <dbReference type="ARBA" id="ARBA00022927"/>
    </source>
</evidence>
<keyword evidence="5" id="KW-0934">Plastid</keyword>
<keyword evidence="12 16" id="KW-1133">Transmembrane helix</keyword>
<sequence>MAETNSVEQGSENDILMITVHGNENINNNVNFEHNVKIKDRIDREQKKFKRLPEEFSKRSPEEFSKRSPEEFSKRSPEEFSKRSPEEFSKLSPEEFSKCSSDPVLPREIKRNIESLPFNPLSNENLSQMEAKIGSLSNRGRPVNILVIGPAGSGKSTLIDAMFGEDVVLVYASAKSVTRKVEAYKGKYEGVEIKIYDSVGFGDTEGRTGRSILYEIDGHGQFDLILICTKLGGRVNRDMFSELASVLNEEMWKRTVVVLTFANQFKTLESVKDSKKSLENQMNVQMIAHKACVVDYLSKSVKKDVLEQIPFCLAGEIDKKIKLFLTNNWLKTLWETCINCSSDDARPFLTFYARNRGFIEAGSVLGAVGAGAGIGAVVGAGIGSVVPGAGTAIGAAVGAGVGGVVSLVGVGLGRIFR</sequence>
<dbReference type="AlphaFoldDB" id="A0A1X7T0R5"/>
<evidence type="ECO:0000256" key="3">
    <source>
        <dbReference type="ARBA" id="ARBA00022448"/>
    </source>
</evidence>
<dbReference type="EnsemblMetazoa" id="Aqu2.1.08032_001">
    <property type="protein sequence ID" value="Aqu2.1.08032_001"/>
    <property type="gene ID" value="Aqu2.1.08032"/>
</dbReference>
<comment type="subcellular location">
    <subcellularLocation>
        <location evidence="2">Membrane</location>
        <topology evidence="2">Single-pass membrane protein</topology>
    </subcellularLocation>
    <subcellularLocation>
        <location evidence="14">Plastid</location>
        <location evidence="14">Chloroplast outer membrane</location>
    </subcellularLocation>
</comment>
<dbReference type="Pfam" id="PF01926">
    <property type="entry name" value="MMR_HSR1"/>
    <property type="match status" value="1"/>
</dbReference>
<dbReference type="SUPFAM" id="SSF52540">
    <property type="entry name" value="P-loop containing nucleoside triphosphate hydrolases"/>
    <property type="match status" value="1"/>
</dbReference>
<dbReference type="GO" id="GO:0015031">
    <property type="term" value="P:protein transport"/>
    <property type="evidence" value="ECO:0007669"/>
    <property type="project" value="UniProtKB-KW"/>
</dbReference>
<evidence type="ECO:0000256" key="9">
    <source>
        <dbReference type="ARBA" id="ARBA00022805"/>
    </source>
</evidence>
<evidence type="ECO:0000256" key="4">
    <source>
        <dbReference type="ARBA" id="ARBA00022528"/>
    </source>
</evidence>
<keyword evidence="7" id="KW-0479">Metal-binding</keyword>
<evidence type="ECO:0000256" key="7">
    <source>
        <dbReference type="ARBA" id="ARBA00022723"/>
    </source>
</evidence>
<evidence type="ECO:0000256" key="6">
    <source>
        <dbReference type="ARBA" id="ARBA00022692"/>
    </source>
</evidence>
<dbReference type="GO" id="GO:0016020">
    <property type="term" value="C:membrane"/>
    <property type="evidence" value="ECO:0007669"/>
    <property type="project" value="UniProtKB-SubCell"/>
</dbReference>
<protein>
    <recommendedName>
        <fullName evidence="17">G domain-containing protein</fullName>
    </recommendedName>
</protein>
<dbReference type="CDD" id="cd00882">
    <property type="entry name" value="Ras_like_GTPase"/>
    <property type="match status" value="1"/>
</dbReference>
<proteinExistence type="predicted"/>
<dbReference type="InterPro" id="IPR045058">
    <property type="entry name" value="GIMA/IAN/Toc"/>
</dbReference>
<accession>A0A1X7T0R5</accession>
<evidence type="ECO:0000256" key="5">
    <source>
        <dbReference type="ARBA" id="ARBA00022640"/>
    </source>
</evidence>
<evidence type="ECO:0000256" key="15">
    <source>
        <dbReference type="SAM" id="MobiDB-lite"/>
    </source>
</evidence>
<evidence type="ECO:0000256" key="12">
    <source>
        <dbReference type="ARBA" id="ARBA00022989"/>
    </source>
</evidence>
<evidence type="ECO:0000256" key="16">
    <source>
        <dbReference type="SAM" id="Phobius"/>
    </source>
</evidence>
<evidence type="ECO:0000256" key="13">
    <source>
        <dbReference type="ARBA" id="ARBA00023136"/>
    </source>
</evidence>
<dbReference type="InParanoid" id="A0A1X7T0R5"/>
<dbReference type="GO" id="GO:0005525">
    <property type="term" value="F:GTP binding"/>
    <property type="evidence" value="ECO:0007669"/>
    <property type="project" value="InterPro"/>
</dbReference>
<organism evidence="18">
    <name type="scientific">Amphimedon queenslandica</name>
    <name type="common">Sponge</name>
    <dbReference type="NCBI Taxonomy" id="400682"/>
    <lineage>
        <taxon>Eukaryota</taxon>
        <taxon>Metazoa</taxon>
        <taxon>Porifera</taxon>
        <taxon>Demospongiae</taxon>
        <taxon>Heteroscleromorpha</taxon>
        <taxon>Haplosclerida</taxon>
        <taxon>Niphatidae</taxon>
        <taxon>Amphimedon</taxon>
    </lineage>
</organism>
<feature type="transmembrane region" description="Helical" evidence="16">
    <location>
        <begin position="392"/>
        <end position="416"/>
    </location>
</feature>
<keyword evidence="4" id="KW-0150">Chloroplast</keyword>
<dbReference type="GO" id="GO:0016787">
    <property type="term" value="F:hydrolase activity"/>
    <property type="evidence" value="ECO:0007669"/>
    <property type="project" value="UniProtKB-KW"/>
</dbReference>
<dbReference type="PANTHER" id="PTHR10903:SF135">
    <property type="entry name" value="TRANSLOCASE OF CHLOROPLAST 120, CHLOROPLASTIC-RELATED"/>
    <property type="match status" value="1"/>
</dbReference>
<keyword evidence="3" id="KW-0813">Transport</keyword>
<dbReference type="PANTHER" id="PTHR10903">
    <property type="entry name" value="GTPASE, IMAP FAMILY MEMBER-RELATED"/>
    <property type="match status" value="1"/>
</dbReference>
<keyword evidence="13 16" id="KW-0472">Membrane</keyword>
<dbReference type="OrthoDB" id="425923at2759"/>
<feature type="region of interest" description="Disordered" evidence="15">
    <location>
        <begin position="48"/>
        <end position="95"/>
    </location>
</feature>
<dbReference type="InterPro" id="IPR006073">
    <property type="entry name" value="GTP-bd"/>
</dbReference>
<evidence type="ECO:0000256" key="1">
    <source>
        <dbReference type="ARBA" id="ARBA00001946"/>
    </source>
</evidence>
<evidence type="ECO:0000313" key="18">
    <source>
        <dbReference type="EnsemblMetazoa" id="Aqu2.1.08032_001"/>
    </source>
</evidence>
<evidence type="ECO:0000256" key="10">
    <source>
        <dbReference type="ARBA" id="ARBA00022842"/>
    </source>
</evidence>
<keyword evidence="6 16" id="KW-0812">Transmembrane</keyword>
<comment type="cofactor">
    <cofactor evidence="1">
        <name>Mg(2+)</name>
        <dbReference type="ChEBI" id="CHEBI:18420"/>
    </cofactor>
</comment>
<dbReference type="InterPro" id="IPR027417">
    <property type="entry name" value="P-loop_NTPase"/>
</dbReference>
<evidence type="ECO:0000256" key="2">
    <source>
        <dbReference type="ARBA" id="ARBA00004167"/>
    </source>
</evidence>